<keyword evidence="10" id="KW-1185">Reference proteome</keyword>
<dbReference type="EC" id="2.3.2.27" evidence="3"/>
<accession>A0AB34JCN5</accession>
<evidence type="ECO:0000256" key="5">
    <source>
        <dbReference type="ARBA" id="ARBA00022723"/>
    </source>
</evidence>
<evidence type="ECO:0000313" key="9">
    <source>
        <dbReference type="EMBL" id="KAL1518454.1"/>
    </source>
</evidence>
<dbReference type="Pfam" id="PF02825">
    <property type="entry name" value="WWE"/>
    <property type="match status" value="2"/>
</dbReference>
<dbReference type="InterPro" id="IPR039396">
    <property type="entry name" value="Deltex_C"/>
</dbReference>
<sequence>MRWLWAHGADWRPYDDATSAQLEQAFSDPDVRHTRVHVSPLAAYDVDLQQMLQIHPTTRASRPIRRESREPFEEWDVLTDSGWQPFDPAAASLLTAASRYRRGAIQLRVPPAVYEVDLRRLSQTNVRTRRERPVRRRLFHERFAPAAADLPRLTAWEVVPAGGWEAGAIDPIVCSALGEEGEEVVRLPCDSEATRCVFNRSTVERALEAAGRCPRCGAPYGTQGAQPAGSMRAWAEGEGCEGHEGCGAIVVAYDFPAGVQRAGQPEPGRAYAAARRRCFLPDDATGRRAVRLLREAFVRGVLFRVGKSLTTGEESAVVWNLHQKTSRKGGPTRHGWPDETYLMRLESECAAVNVMLDD</sequence>
<comment type="caution">
    <text evidence="9">The sequence shown here is derived from an EMBL/GenBank/DDBJ whole genome shotgun (WGS) entry which is preliminary data.</text>
</comment>
<evidence type="ECO:0000256" key="3">
    <source>
        <dbReference type="ARBA" id="ARBA00012483"/>
    </source>
</evidence>
<dbReference type="InterPro" id="IPR037197">
    <property type="entry name" value="WWE_dom_sf"/>
</dbReference>
<dbReference type="SMART" id="SM00678">
    <property type="entry name" value="WWE"/>
    <property type="match status" value="2"/>
</dbReference>
<dbReference type="Pfam" id="PF18102">
    <property type="entry name" value="DTC"/>
    <property type="match status" value="1"/>
</dbReference>
<dbReference type="GO" id="GO:0008270">
    <property type="term" value="F:zinc ion binding"/>
    <property type="evidence" value="ECO:0007669"/>
    <property type="project" value="InterPro"/>
</dbReference>
<evidence type="ECO:0000256" key="2">
    <source>
        <dbReference type="ARBA" id="ARBA00004906"/>
    </source>
</evidence>
<comment type="catalytic activity">
    <reaction evidence="1">
        <text>S-ubiquitinyl-[E2 ubiquitin-conjugating enzyme]-L-cysteine + [acceptor protein]-L-lysine = [E2 ubiquitin-conjugating enzyme]-L-cysteine + N(6)-ubiquitinyl-[acceptor protein]-L-lysine.</text>
        <dbReference type="EC" id="2.3.2.27"/>
    </reaction>
</comment>
<evidence type="ECO:0000256" key="7">
    <source>
        <dbReference type="ARBA" id="ARBA00022976"/>
    </source>
</evidence>
<dbReference type="Gene3D" id="3.30.720.50">
    <property type="match status" value="2"/>
</dbReference>
<dbReference type="GO" id="GO:0007219">
    <property type="term" value="P:Notch signaling pathway"/>
    <property type="evidence" value="ECO:0007669"/>
    <property type="project" value="UniProtKB-KW"/>
</dbReference>
<dbReference type="GO" id="GO:0061630">
    <property type="term" value="F:ubiquitin protein ligase activity"/>
    <property type="evidence" value="ECO:0007669"/>
    <property type="project" value="UniProtKB-EC"/>
</dbReference>
<dbReference type="Gene3D" id="3.30.390.130">
    <property type="match status" value="1"/>
</dbReference>
<evidence type="ECO:0000256" key="1">
    <source>
        <dbReference type="ARBA" id="ARBA00000900"/>
    </source>
</evidence>
<evidence type="ECO:0000256" key="6">
    <source>
        <dbReference type="ARBA" id="ARBA00022737"/>
    </source>
</evidence>
<feature type="domain" description="WWE" evidence="8">
    <location>
        <begin position="1"/>
        <end position="66"/>
    </location>
</feature>
<dbReference type="PROSITE" id="PS50918">
    <property type="entry name" value="WWE"/>
    <property type="match status" value="1"/>
</dbReference>
<keyword evidence="5" id="KW-0479">Metal-binding</keyword>
<keyword evidence="7" id="KW-0914">Notch signaling pathway</keyword>
<dbReference type="InterPro" id="IPR004170">
    <property type="entry name" value="WWE_dom"/>
</dbReference>
<dbReference type="EMBL" id="JBGBPQ010000010">
    <property type="protein sequence ID" value="KAL1518454.1"/>
    <property type="molecule type" value="Genomic_DNA"/>
</dbReference>
<dbReference type="AlphaFoldDB" id="A0AB34JCN5"/>
<dbReference type="InterPro" id="IPR039398">
    <property type="entry name" value="Deltex_fam"/>
</dbReference>
<dbReference type="GO" id="GO:0016567">
    <property type="term" value="P:protein ubiquitination"/>
    <property type="evidence" value="ECO:0007669"/>
    <property type="project" value="InterPro"/>
</dbReference>
<name>A0AB34JCN5_PRYPA</name>
<evidence type="ECO:0000256" key="4">
    <source>
        <dbReference type="ARBA" id="ARBA00022679"/>
    </source>
</evidence>
<evidence type="ECO:0000259" key="8">
    <source>
        <dbReference type="PROSITE" id="PS50918"/>
    </source>
</evidence>
<reference evidence="9 10" key="1">
    <citation type="journal article" date="2024" name="Science">
        <title>Giant polyketide synthase enzymes in the biosynthesis of giant marine polyether toxins.</title>
        <authorList>
            <person name="Fallon T.R."/>
            <person name="Shende V.V."/>
            <person name="Wierzbicki I.H."/>
            <person name="Pendleton A.L."/>
            <person name="Watervoot N.F."/>
            <person name="Auber R.P."/>
            <person name="Gonzalez D.J."/>
            <person name="Wisecaver J.H."/>
            <person name="Moore B.S."/>
        </authorList>
    </citation>
    <scope>NUCLEOTIDE SEQUENCE [LARGE SCALE GENOMIC DNA]</scope>
    <source>
        <strain evidence="9 10">12B1</strain>
    </source>
</reference>
<dbReference type="PANTHER" id="PTHR12622">
    <property type="entry name" value="DELTEX-RELATED"/>
    <property type="match status" value="1"/>
</dbReference>
<keyword evidence="6" id="KW-0677">Repeat</keyword>
<dbReference type="SUPFAM" id="SSF117839">
    <property type="entry name" value="WWE domain"/>
    <property type="match status" value="2"/>
</dbReference>
<dbReference type="InterPro" id="IPR039399">
    <property type="entry name" value="Deltex_C_sf"/>
</dbReference>
<dbReference type="Proteomes" id="UP001515480">
    <property type="component" value="Unassembled WGS sequence"/>
</dbReference>
<keyword evidence="4" id="KW-0808">Transferase</keyword>
<dbReference type="InterPro" id="IPR018123">
    <property type="entry name" value="WWE-dom_subgr"/>
</dbReference>
<protein>
    <recommendedName>
        <fullName evidence="3">RING-type E3 ubiquitin transferase</fullName>
        <ecNumber evidence="3">2.3.2.27</ecNumber>
    </recommendedName>
</protein>
<comment type="pathway">
    <text evidence="2">Protein modification; protein ubiquitination.</text>
</comment>
<gene>
    <name evidence="9" type="ORF">AB1Y20_002746</name>
</gene>
<proteinExistence type="predicted"/>
<evidence type="ECO:0000313" key="10">
    <source>
        <dbReference type="Proteomes" id="UP001515480"/>
    </source>
</evidence>
<organism evidence="9 10">
    <name type="scientific">Prymnesium parvum</name>
    <name type="common">Toxic golden alga</name>
    <dbReference type="NCBI Taxonomy" id="97485"/>
    <lineage>
        <taxon>Eukaryota</taxon>
        <taxon>Haptista</taxon>
        <taxon>Haptophyta</taxon>
        <taxon>Prymnesiophyceae</taxon>
        <taxon>Prymnesiales</taxon>
        <taxon>Prymnesiaceae</taxon>
        <taxon>Prymnesium</taxon>
    </lineage>
</organism>